<proteinExistence type="predicted"/>
<dbReference type="Proteomes" id="UP000244855">
    <property type="component" value="Unassembled WGS sequence"/>
</dbReference>
<dbReference type="Pfam" id="PF20183">
    <property type="entry name" value="DUF6546"/>
    <property type="match status" value="1"/>
</dbReference>
<feature type="domain" description="F-box" evidence="1">
    <location>
        <begin position="1"/>
        <end position="46"/>
    </location>
</feature>
<sequence length="480" mass="54805">MDPTSLPSEITAIILKYLADENNIAQYATVCREWQAVIEQLNFHSLSLAAQDVPKLNNIMATRNLNLVKYIWYSIELKSYDCSDCFRDDDELESTAVAIKDGIRTMFQTLSKRSHNRGLTLDISIHSPSDAEHYFNYIRFEPANAVGRDRTTGQGSDHVAVRGVVPSLQAIRRISAEFFFIDFDASGHETSASGEEFWASVPQVSCVSRLLLRRQTRRQWDPIAISRLIARLSNLEDLVIEPWSDATHYNQSLTDKRWADLVFPSLIPNNLKRMTIFEDFNEAYDPRNRALAHQRLVVHPVFGALAEASLGLQHLSVAFMTDAKLFWSVRKDRVWERLKTLALTAQDFTLDNDPKKIGHVICLAADAVKKMPKLQTMELWNGGKGHAALFRYSINKDCRQAKILWRANWPFTLDGPIAKKWQDVADANNVSHLKIEHQVLPPFLIRSHGEAILILDLEIEVACPVSIQQIHREYLEMRNL</sequence>
<dbReference type="InterPro" id="IPR036047">
    <property type="entry name" value="F-box-like_dom_sf"/>
</dbReference>
<evidence type="ECO:0000259" key="1">
    <source>
        <dbReference type="PROSITE" id="PS50181"/>
    </source>
</evidence>
<evidence type="ECO:0000313" key="3">
    <source>
        <dbReference type="Proteomes" id="UP000244855"/>
    </source>
</evidence>
<dbReference type="AlphaFoldDB" id="A0A2V1E0N2"/>
<dbReference type="EMBL" id="KZ805334">
    <property type="protein sequence ID" value="PVI03194.1"/>
    <property type="molecule type" value="Genomic_DNA"/>
</dbReference>
<evidence type="ECO:0000313" key="2">
    <source>
        <dbReference type="EMBL" id="PVI03194.1"/>
    </source>
</evidence>
<name>A0A2V1E0N2_9PLEO</name>
<dbReference type="SUPFAM" id="SSF81383">
    <property type="entry name" value="F-box domain"/>
    <property type="match status" value="1"/>
</dbReference>
<reference evidence="2 3" key="1">
    <citation type="journal article" date="2018" name="Sci. Rep.">
        <title>Comparative genomics provides insights into the lifestyle and reveals functional heterogeneity of dark septate endophytic fungi.</title>
        <authorList>
            <person name="Knapp D.G."/>
            <person name="Nemeth J.B."/>
            <person name="Barry K."/>
            <person name="Hainaut M."/>
            <person name="Henrissat B."/>
            <person name="Johnson J."/>
            <person name="Kuo A."/>
            <person name="Lim J.H.P."/>
            <person name="Lipzen A."/>
            <person name="Nolan M."/>
            <person name="Ohm R.A."/>
            <person name="Tamas L."/>
            <person name="Grigoriev I.V."/>
            <person name="Spatafora J.W."/>
            <person name="Nagy L.G."/>
            <person name="Kovacs G.M."/>
        </authorList>
    </citation>
    <scope>NUCLEOTIDE SEQUENCE [LARGE SCALE GENOMIC DNA]</scope>
    <source>
        <strain evidence="2 3">DSE2036</strain>
    </source>
</reference>
<dbReference type="InterPro" id="IPR046676">
    <property type="entry name" value="DUF6546"/>
</dbReference>
<dbReference type="OrthoDB" id="3771697at2759"/>
<dbReference type="Pfam" id="PF12937">
    <property type="entry name" value="F-box-like"/>
    <property type="match status" value="1"/>
</dbReference>
<protein>
    <recommendedName>
        <fullName evidence="1">F-box domain-containing protein</fullName>
    </recommendedName>
</protein>
<accession>A0A2V1E0N2</accession>
<dbReference type="InterPro" id="IPR001810">
    <property type="entry name" value="F-box_dom"/>
</dbReference>
<gene>
    <name evidence="2" type="ORF">DM02DRAFT_521358</name>
</gene>
<organism evidence="2 3">
    <name type="scientific">Periconia macrospinosa</name>
    <dbReference type="NCBI Taxonomy" id="97972"/>
    <lineage>
        <taxon>Eukaryota</taxon>
        <taxon>Fungi</taxon>
        <taxon>Dikarya</taxon>
        <taxon>Ascomycota</taxon>
        <taxon>Pezizomycotina</taxon>
        <taxon>Dothideomycetes</taxon>
        <taxon>Pleosporomycetidae</taxon>
        <taxon>Pleosporales</taxon>
        <taxon>Massarineae</taxon>
        <taxon>Periconiaceae</taxon>
        <taxon>Periconia</taxon>
    </lineage>
</organism>
<dbReference type="PROSITE" id="PS50181">
    <property type="entry name" value="FBOX"/>
    <property type="match status" value="1"/>
</dbReference>
<keyword evidence="3" id="KW-1185">Reference proteome</keyword>